<feature type="transmembrane region" description="Helical" evidence="2">
    <location>
        <begin position="587"/>
        <end position="605"/>
    </location>
</feature>
<feature type="compositionally biased region" description="Basic and acidic residues" evidence="1">
    <location>
        <begin position="491"/>
        <end position="502"/>
    </location>
</feature>
<organism evidence="4 5">
    <name type="scientific">Reticulomyxa filosa</name>
    <dbReference type="NCBI Taxonomy" id="46433"/>
    <lineage>
        <taxon>Eukaryota</taxon>
        <taxon>Sar</taxon>
        <taxon>Rhizaria</taxon>
        <taxon>Retaria</taxon>
        <taxon>Foraminifera</taxon>
        <taxon>Monothalamids</taxon>
        <taxon>Reticulomyxidae</taxon>
        <taxon>Reticulomyxa</taxon>
    </lineage>
</organism>
<feature type="compositionally biased region" description="Acidic residues" evidence="1">
    <location>
        <begin position="472"/>
        <end position="490"/>
    </location>
</feature>
<name>X6N749_RETFI</name>
<evidence type="ECO:0000313" key="4">
    <source>
        <dbReference type="EMBL" id="ETO22105.1"/>
    </source>
</evidence>
<gene>
    <name evidence="4" type="ORF">RFI_15092</name>
</gene>
<sequence>LECVEFIDVTAKHHLSCKNSELANELELLNNMDTEEIRIDCENNPRFHPNYFLKVIAFDLDKTMVRTISLRTNEQPQPEQFENGYFMFYDDTTVEFHHVYKRPYLTELLHFLQVVVKEQFHTRLIMCTHGTEKYAQTILKKCGASDLFEVYIHSLLLCLFCYLLPFFSCECNIDKQKDVLMIDDDPGVYGRADRCHGSLLHIKPFEDPVIQKDDKEMHKLIQCLHDILKHGKNYYNLLLCNSIAYTGLVNEYTVAGSRRRRQQEQEQKKTTQINETLQSQLQSLNHSDYKNQLPSSDLSTENSLILGHNEIKNKDSLLKAVYLRDRLFLHHLRLRLKVLWCLRKEFAIEISPKEWLGTLYLFDRFHSEKKIDWKKAELNFSLHEFIILMFGCLFIARQYLFPDNKRPKQFRRDPYTCKLWLYHVKLYQEIITRLTEERIHFLKKLQLQWQQIQLKNQRSYAPKYVNLDADVDIDDDDNYSNNNDNEDDDGNDNRAKKQHWDDPSNNTLLDQYQQALKSLHYPIPLRHQQYGHNSLASAADYSTFSITQACLSKSSDISQSELMDIQSTLPIPIPTSNNVNDYSNHHISYLFVCPSVFIIAIAYTHI</sequence>
<dbReference type="Gene3D" id="3.40.50.1000">
    <property type="entry name" value="HAD superfamily/HAD-like"/>
    <property type="match status" value="1"/>
</dbReference>
<feature type="domain" description="FCP1 homology" evidence="3">
    <location>
        <begin position="49"/>
        <end position="227"/>
    </location>
</feature>
<reference evidence="4 5" key="1">
    <citation type="journal article" date="2013" name="Curr. Biol.">
        <title>The Genome of the Foraminiferan Reticulomyxa filosa.</title>
        <authorList>
            <person name="Glockner G."/>
            <person name="Hulsmann N."/>
            <person name="Schleicher M."/>
            <person name="Noegel A.A."/>
            <person name="Eichinger L."/>
            <person name="Gallinger C."/>
            <person name="Pawlowski J."/>
            <person name="Sierra R."/>
            <person name="Euteneuer U."/>
            <person name="Pillet L."/>
            <person name="Moustafa A."/>
            <person name="Platzer M."/>
            <person name="Groth M."/>
            <person name="Szafranski K."/>
            <person name="Schliwa M."/>
        </authorList>
    </citation>
    <scope>NUCLEOTIDE SEQUENCE [LARGE SCALE GENOMIC DNA]</scope>
</reference>
<dbReference type="PROSITE" id="PS50969">
    <property type="entry name" value="FCP1"/>
    <property type="match status" value="1"/>
</dbReference>
<evidence type="ECO:0000256" key="2">
    <source>
        <dbReference type="SAM" id="Phobius"/>
    </source>
</evidence>
<feature type="transmembrane region" description="Helical" evidence="2">
    <location>
        <begin position="380"/>
        <end position="401"/>
    </location>
</feature>
<keyword evidence="2" id="KW-0472">Membrane</keyword>
<dbReference type="InterPro" id="IPR023214">
    <property type="entry name" value="HAD_sf"/>
</dbReference>
<dbReference type="CDD" id="cd01427">
    <property type="entry name" value="HAD_like"/>
    <property type="match status" value="1"/>
</dbReference>
<protein>
    <recommendedName>
        <fullName evidence="3">FCP1 homology domain-containing protein</fullName>
    </recommendedName>
</protein>
<feature type="non-terminal residue" evidence="4">
    <location>
        <position position="1"/>
    </location>
</feature>
<keyword evidence="2" id="KW-1133">Transmembrane helix</keyword>
<proteinExistence type="predicted"/>
<dbReference type="Proteomes" id="UP000023152">
    <property type="component" value="Unassembled WGS sequence"/>
</dbReference>
<evidence type="ECO:0000259" key="3">
    <source>
        <dbReference type="PROSITE" id="PS50969"/>
    </source>
</evidence>
<keyword evidence="5" id="KW-1185">Reference proteome</keyword>
<keyword evidence="2" id="KW-0812">Transmembrane</keyword>
<accession>X6N749</accession>
<evidence type="ECO:0000256" key="1">
    <source>
        <dbReference type="SAM" id="MobiDB-lite"/>
    </source>
</evidence>
<dbReference type="InterPro" id="IPR004274">
    <property type="entry name" value="FCP1_dom"/>
</dbReference>
<dbReference type="InterPro" id="IPR036412">
    <property type="entry name" value="HAD-like_sf"/>
</dbReference>
<dbReference type="SUPFAM" id="SSF56784">
    <property type="entry name" value="HAD-like"/>
    <property type="match status" value="1"/>
</dbReference>
<dbReference type="SMART" id="SM00577">
    <property type="entry name" value="CPDc"/>
    <property type="match status" value="1"/>
</dbReference>
<comment type="caution">
    <text evidence="4">The sequence shown here is derived from an EMBL/GenBank/DDBJ whole genome shotgun (WGS) entry which is preliminary data.</text>
</comment>
<dbReference type="AlphaFoldDB" id="X6N749"/>
<evidence type="ECO:0000313" key="5">
    <source>
        <dbReference type="Proteomes" id="UP000023152"/>
    </source>
</evidence>
<dbReference type="EMBL" id="ASPP01011028">
    <property type="protein sequence ID" value="ETO22105.1"/>
    <property type="molecule type" value="Genomic_DNA"/>
</dbReference>
<feature type="region of interest" description="Disordered" evidence="1">
    <location>
        <begin position="472"/>
        <end position="504"/>
    </location>
</feature>